<dbReference type="Gene3D" id="1.10.10.10">
    <property type="entry name" value="Winged helix-like DNA-binding domain superfamily/Winged helix DNA-binding domain"/>
    <property type="match status" value="1"/>
</dbReference>
<keyword evidence="1" id="KW-0805">Transcription regulation</keyword>
<protein>
    <submittedName>
        <fullName evidence="5">DNA-binding protein</fullName>
    </submittedName>
</protein>
<dbReference type="InterPro" id="IPR007050">
    <property type="entry name" value="HTH_bacterioopsin"/>
</dbReference>
<evidence type="ECO:0000256" key="1">
    <source>
        <dbReference type="ARBA" id="ARBA00023015"/>
    </source>
</evidence>
<sequence length="213" mass="23788">MCLIAEVLVPLSALPFGRSVEEYDIELELEQTIPLTDSVTSFVWARGPDASNFRPVVEASETHDVTLVATVPNGALYGSDWDPGTSRLFAGLPDHETVLLECTSTEEYWRLRLRVPSHSVLSDLRIHWANNGIEAEFDQITPLAADEAPLGEGLTDSQREALLLALELGYFDDHRRTSLDELGEELDISRQAVAARLRRAYRTLAERIRDESP</sequence>
<dbReference type="InterPro" id="IPR031803">
    <property type="entry name" value="BAT_GAF/HTH-assoc"/>
</dbReference>
<keyword evidence="6" id="KW-1185">Reference proteome</keyword>
<feature type="domain" description="HTH bat-type" evidence="3">
    <location>
        <begin position="154"/>
        <end position="205"/>
    </location>
</feature>
<evidence type="ECO:0000313" key="5">
    <source>
        <dbReference type="EMBL" id="MRX20631.1"/>
    </source>
</evidence>
<keyword evidence="2" id="KW-0804">Transcription</keyword>
<dbReference type="PANTHER" id="PTHR34236">
    <property type="entry name" value="DIMETHYL SULFOXIDE REDUCTASE TRANSCRIPTIONAL ACTIVATOR"/>
    <property type="match status" value="1"/>
</dbReference>
<dbReference type="AlphaFoldDB" id="A0A6A8GCM0"/>
<dbReference type="RefSeq" id="WP_151161311.1">
    <property type="nucleotide sequence ID" value="NZ_WKJO01000001.1"/>
</dbReference>
<organism evidence="5 6">
    <name type="scientific">Haloferax litoreum</name>
    <dbReference type="NCBI Taxonomy" id="2666140"/>
    <lineage>
        <taxon>Archaea</taxon>
        <taxon>Methanobacteriati</taxon>
        <taxon>Methanobacteriota</taxon>
        <taxon>Stenosarchaea group</taxon>
        <taxon>Halobacteria</taxon>
        <taxon>Halobacteriales</taxon>
        <taxon>Haloferacaceae</taxon>
        <taxon>Haloferax</taxon>
    </lineage>
</organism>
<dbReference type="GO" id="GO:0003677">
    <property type="term" value="F:DNA binding"/>
    <property type="evidence" value="ECO:0007669"/>
    <property type="project" value="UniProtKB-KW"/>
</dbReference>
<feature type="domain" description="Bacterioopsin transcriptional activator GAF and HTH associated" evidence="4">
    <location>
        <begin position="13"/>
        <end position="120"/>
    </location>
</feature>
<dbReference type="Proteomes" id="UP000439022">
    <property type="component" value="Unassembled WGS sequence"/>
</dbReference>
<accession>A0A6A8GCM0</accession>
<dbReference type="Pfam" id="PF15915">
    <property type="entry name" value="BAT"/>
    <property type="match status" value="1"/>
</dbReference>
<keyword evidence="5" id="KW-0238">DNA-binding</keyword>
<dbReference type="PANTHER" id="PTHR34236:SF1">
    <property type="entry name" value="DIMETHYL SULFOXIDE REDUCTASE TRANSCRIPTIONAL ACTIVATOR"/>
    <property type="match status" value="1"/>
</dbReference>
<dbReference type="InterPro" id="IPR013324">
    <property type="entry name" value="RNA_pol_sigma_r3/r4-like"/>
</dbReference>
<comment type="caution">
    <text evidence="5">The sequence shown here is derived from an EMBL/GenBank/DDBJ whole genome shotgun (WGS) entry which is preliminary data.</text>
</comment>
<name>A0A6A8GCM0_9EURY</name>
<evidence type="ECO:0000259" key="3">
    <source>
        <dbReference type="Pfam" id="PF04967"/>
    </source>
</evidence>
<dbReference type="InterPro" id="IPR036388">
    <property type="entry name" value="WH-like_DNA-bd_sf"/>
</dbReference>
<proteinExistence type="predicted"/>
<evidence type="ECO:0000313" key="6">
    <source>
        <dbReference type="Proteomes" id="UP000439022"/>
    </source>
</evidence>
<gene>
    <name evidence="5" type="ORF">GJR96_01470</name>
</gene>
<dbReference type="EMBL" id="WKJO01000001">
    <property type="protein sequence ID" value="MRX20631.1"/>
    <property type="molecule type" value="Genomic_DNA"/>
</dbReference>
<dbReference type="Pfam" id="PF04967">
    <property type="entry name" value="HTH_10"/>
    <property type="match status" value="1"/>
</dbReference>
<evidence type="ECO:0000256" key="2">
    <source>
        <dbReference type="ARBA" id="ARBA00023163"/>
    </source>
</evidence>
<evidence type="ECO:0000259" key="4">
    <source>
        <dbReference type="Pfam" id="PF15915"/>
    </source>
</evidence>
<dbReference type="SUPFAM" id="SSF88659">
    <property type="entry name" value="Sigma3 and sigma4 domains of RNA polymerase sigma factors"/>
    <property type="match status" value="1"/>
</dbReference>
<reference evidence="5 6" key="1">
    <citation type="submission" date="2019-11" db="EMBL/GenBank/DDBJ databases">
        <title>Whole genome sequence of Haloferax sp. MBLA0076.</title>
        <authorList>
            <person name="Seo M.-J."/>
            <person name="Cho E.-S."/>
        </authorList>
    </citation>
    <scope>NUCLEOTIDE SEQUENCE [LARGE SCALE GENOMIC DNA]</scope>
    <source>
        <strain evidence="5 6">MBLA0076</strain>
    </source>
</reference>